<organism evidence="4 5">
    <name type="scientific">Facklamia languida CCUG 37842</name>
    <dbReference type="NCBI Taxonomy" id="883113"/>
    <lineage>
        <taxon>Bacteria</taxon>
        <taxon>Bacillati</taxon>
        <taxon>Bacillota</taxon>
        <taxon>Bacilli</taxon>
        <taxon>Lactobacillales</taxon>
        <taxon>Aerococcaceae</taxon>
        <taxon>Facklamia</taxon>
    </lineage>
</organism>
<dbReference type="HOGENOM" id="CLU_093151_0_0_9"/>
<evidence type="ECO:0000313" key="5">
    <source>
        <dbReference type="Proteomes" id="UP000006190"/>
    </source>
</evidence>
<evidence type="ECO:0000259" key="3">
    <source>
        <dbReference type="Pfam" id="PF02517"/>
    </source>
</evidence>
<dbReference type="AlphaFoldDB" id="H3NKS5"/>
<feature type="transmembrane region" description="Helical" evidence="2">
    <location>
        <begin position="161"/>
        <end position="180"/>
    </location>
</feature>
<dbReference type="GO" id="GO:0004175">
    <property type="term" value="F:endopeptidase activity"/>
    <property type="evidence" value="ECO:0007669"/>
    <property type="project" value="UniProtKB-ARBA"/>
</dbReference>
<evidence type="ECO:0000313" key="4">
    <source>
        <dbReference type="EMBL" id="EHR36203.1"/>
    </source>
</evidence>
<dbReference type="Pfam" id="PF02517">
    <property type="entry name" value="Rce1-like"/>
    <property type="match status" value="1"/>
</dbReference>
<dbReference type="PANTHER" id="PTHR36435">
    <property type="entry name" value="SLR1288 PROTEIN"/>
    <property type="match status" value="1"/>
</dbReference>
<accession>H3NKS5</accession>
<feature type="transmembrane region" description="Helical" evidence="2">
    <location>
        <begin position="74"/>
        <end position="96"/>
    </location>
</feature>
<name>H3NKS5_9LACT</name>
<keyword evidence="2" id="KW-0812">Transmembrane</keyword>
<reference evidence="4 5" key="1">
    <citation type="submission" date="2012-01" db="EMBL/GenBank/DDBJ databases">
        <title>The Genome Sequence of Facklamia languida CCUG 37842.</title>
        <authorList>
            <consortium name="The Broad Institute Genome Sequencing Platform"/>
            <person name="Earl A."/>
            <person name="Ward D."/>
            <person name="Feldgarden M."/>
            <person name="Gevers D."/>
            <person name="Huys G."/>
            <person name="Young S.K."/>
            <person name="Zeng Q."/>
            <person name="Gargeya S."/>
            <person name="Fitzgerald M."/>
            <person name="Haas B."/>
            <person name="Abouelleil A."/>
            <person name="Alvarado L."/>
            <person name="Arachchi H.M."/>
            <person name="Berlin A."/>
            <person name="Chapman S.B."/>
            <person name="Gearin G."/>
            <person name="Goldberg J."/>
            <person name="Griggs A."/>
            <person name="Gujja S."/>
            <person name="Hansen M."/>
            <person name="Heiman D."/>
            <person name="Howarth C."/>
            <person name="Larimer J."/>
            <person name="Lui A."/>
            <person name="MacDonald P.J.P."/>
            <person name="McCowen C."/>
            <person name="Montmayeur A."/>
            <person name="Murphy C."/>
            <person name="Neiman D."/>
            <person name="Pearson M."/>
            <person name="Priest M."/>
            <person name="Roberts A."/>
            <person name="Saif S."/>
            <person name="Shea T."/>
            <person name="Sisk P."/>
            <person name="Stolte C."/>
            <person name="Sykes S."/>
            <person name="Wortman J."/>
            <person name="Nusbaum C."/>
            <person name="Birren B."/>
        </authorList>
    </citation>
    <scope>NUCLEOTIDE SEQUENCE [LARGE SCALE GENOMIC DNA]</scope>
    <source>
        <strain evidence="4 5">CCUG 37842</strain>
    </source>
</reference>
<comment type="caution">
    <text evidence="4">The sequence shown here is derived from an EMBL/GenBank/DDBJ whole genome shotgun (WGS) entry which is preliminary data.</text>
</comment>
<gene>
    <name evidence="4" type="ORF">HMPREF9708_01464</name>
</gene>
<dbReference type="PANTHER" id="PTHR36435:SF1">
    <property type="entry name" value="CAAX AMINO TERMINAL PROTEASE FAMILY PROTEIN"/>
    <property type="match status" value="1"/>
</dbReference>
<keyword evidence="2" id="KW-0472">Membrane</keyword>
<comment type="similarity">
    <text evidence="1">Belongs to the UPF0177 family.</text>
</comment>
<dbReference type="Proteomes" id="UP000006190">
    <property type="component" value="Unassembled WGS sequence"/>
</dbReference>
<dbReference type="OrthoDB" id="2311705at2"/>
<dbReference type="InterPro" id="IPR003675">
    <property type="entry name" value="Rce1/LyrA-like_dom"/>
</dbReference>
<feature type="domain" description="CAAX prenyl protease 2/Lysostaphin resistance protein A-like" evidence="3">
    <location>
        <begin position="101"/>
        <end position="197"/>
    </location>
</feature>
<dbReference type="GO" id="GO:0080120">
    <property type="term" value="P:CAAX-box protein maturation"/>
    <property type="evidence" value="ECO:0007669"/>
    <property type="project" value="UniProtKB-ARBA"/>
</dbReference>
<dbReference type="RefSeq" id="WP_006309691.1">
    <property type="nucleotide sequence ID" value="NZ_JH601133.1"/>
</dbReference>
<dbReference type="eggNOG" id="COG1266">
    <property type="taxonomic scope" value="Bacteria"/>
</dbReference>
<proteinExistence type="inferred from homology"/>
<dbReference type="STRING" id="883113.HMPREF9708_01464"/>
<feature type="transmembrane region" description="Helical" evidence="2">
    <location>
        <begin position="209"/>
        <end position="228"/>
    </location>
</feature>
<keyword evidence="5" id="KW-1185">Reference proteome</keyword>
<evidence type="ECO:0000256" key="2">
    <source>
        <dbReference type="SAM" id="Phobius"/>
    </source>
</evidence>
<dbReference type="PATRIC" id="fig|883113.3.peg.1464"/>
<evidence type="ECO:0000256" key="1">
    <source>
        <dbReference type="ARBA" id="ARBA00009067"/>
    </source>
</evidence>
<feature type="transmembrane region" description="Helical" evidence="2">
    <location>
        <begin position="134"/>
        <end position="155"/>
    </location>
</feature>
<dbReference type="InterPro" id="IPR052710">
    <property type="entry name" value="CAAX_protease"/>
</dbReference>
<dbReference type="EMBL" id="AGEG01000016">
    <property type="protein sequence ID" value="EHR36203.1"/>
    <property type="molecule type" value="Genomic_DNA"/>
</dbReference>
<sequence>MIKLHDHHPLAFSLGWIILYVLMSTPLRAQYGDGSVQLMAGHLMLSLVIAYFLMALGLDSYYKLNQLPENPKTFIYFIPMVFLATGNLWSGLQVHYHGRHLAFALVTMGLIGFIEEVLFRGFLFRTLLKRDGPVLAISLSSVTFGLGHIVNLLSGQASLDTFIQIAFAVAWGFILTMVYYKSGSLIPCILVHSLVDMAALFTVDKTLTTLVYPLVTIIVAILYCLYLSKLPTPPEMQE</sequence>
<feature type="transmembrane region" description="Helical" evidence="2">
    <location>
        <begin position="102"/>
        <end position="122"/>
    </location>
</feature>
<keyword evidence="2" id="KW-1133">Transmembrane helix</keyword>
<protein>
    <recommendedName>
        <fullName evidence="3">CAAX prenyl protease 2/Lysostaphin resistance protein A-like domain-containing protein</fullName>
    </recommendedName>
</protein>
<feature type="transmembrane region" description="Helical" evidence="2">
    <location>
        <begin position="39"/>
        <end position="62"/>
    </location>
</feature>